<dbReference type="EMBL" id="ASGP02000003">
    <property type="protein sequence ID" value="KAH9516689.1"/>
    <property type="molecule type" value="Genomic_DNA"/>
</dbReference>
<organism evidence="1 2">
    <name type="scientific">Dermatophagoides farinae</name>
    <name type="common">American house dust mite</name>
    <dbReference type="NCBI Taxonomy" id="6954"/>
    <lineage>
        <taxon>Eukaryota</taxon>
        <taxon>Metazoa</taxon>
        <taxon>Ecdysozoa</taxon>
        <taxon>Arthropoda</taxon>
        <taxon>Chelicerata</taxon>
        <taxon>Arachnida</taxon>
        <taxon>Acari</taxon>
        <taxon>Acariformes</taxon>
        <taxon>Sarcoptiformes</taxon>
        <taxon>Astigmata</taxon>
        <taxon>Psoroptidia</taxon>
        <taxon>Analgoidea</taxon>
        <taxon>Pyroglyphidae</taxon>
        <taxon>Dermatophagoidinae</taxon>
        <taxon>Dermatophagoides</taxon>
    </lineage>
</organism>
<sequence length="472" mass="55687">MHILDSYENSLPKIINHQSIDPIPNTKYKRLICSKVFENKSKCLNGEQPEVFAFDQIISRHNCSFQFELLDDLIILFKANNHHILYRINPRFYDELQPNSFVEEVANRIDSNVRLQKVIRCQFYPYDLGLYSSLTHDRLSIFDTVRQELVQTLPNRQMTYTKKFYQMDWNPLTYVSIALACDNSEALIFDHRTDHTSLSLIVNDPCTKNNESTRCQVVYWSPQDENGLFIGTRAGSIIMYDIRQSRKPLAAHLSSHLYRHPVAHISMSPDHRNIITIHPTYADRNIFRWKIKPNIMNRNQFLKEMPLFVIKRLSHSNVRNSFNDSSFRKNERHKLEDIHFEHMQPYITNEYASLFSRTINGQINNLNYAFEESKKYDDESVLSRNTHFCPKKLSLSSTDDDFDHHPRSTLFYGYGSTNKGDEPFPAIFYKANKVFLVRRLRFTNDEADIQQNFRKIQSFESEDRWSSSSDSE</sequence>
<dbReference type="Proteomes" id="UP000790347">
    <property type="component" value="Unassembled WGS sequence"/>
</dbReference>
<comment type="caution">
    <text evidence="1">The sequence shown here is derived from an EMBL/GenBank/DDBJ whole genome shotgun (WGS) entry which is preliminary data.</text>
</comment>
<proteinExistence type="predicted"/>
<evidence type="ECO:0000313" key="1">
    <source>
        <dbReference type="EMBL" id="KAH9516689.1"/>
    </source>
</evidence>
<reference evidence="1" key="2">
    <citation type="journal article" date="2022" name="Res Sq">
        <title>Comparative Genomics Reveals Insights into the Divergent Evolution of Astigmatic Mites and Household Pest Adaptations.</title>
        <authorList>
            <person name="Xiong Q."/>
            <person name="Wan A.T.-Y."/>
            <person name="Liu X.-Y."/>
            <person name="Fung C.S.-H."/>
            <person name="Xiao X."/>
            <person name="Malainual N."/>
            <person name="Hou J."/>
            <person name="Wang L."/>
            <person name="Wang M."/>
            <person name="Yang K."/>
            <person name="Cui Y."/>
            <person name="Leung E."/>
            <person name="Nong W."/>
            <person name="Shin S.-K."/>
            <person name="Au S."/>
            <person name="Jeong K.Y."/>
            <person name="Chew F.T."/>
            <person name="Hui J."/>
            <person name="Leung T.F."/>
            <person name="Tungtrongchitr A."/>
            <person name="Zhong N."/>
            <person name="Liu Z."/>
            <person name="Tsui S."/>
        </authorList>
    </citation>
    <scope>NUCLEOTIDE SEQUENCE</scope>
    <source>
        <strain evidence="1">Derf</strain>
        <tissue evidence="1">Whole organism</tissue>
    </source>
</reference>
<name>A0A922L5Z3_DERFA</name>
<protein>
    <submittedName>
        <fullName evidence="1">Uncharacterized protein</fullName>
    </submittedName>
</protein>
<dbReference type="AlphaFoldDB" id="A0A922L5Z3"/>
<evidence type="ECO:0000313" key="2">
    <source>
        <dbReference type="Proteomes" id="UP000790347"/>
    </source>
</evidence>
<dbReference type="Gene3D" id="2.130.10.10">
    <property type="entry name" value="YVTN repeat-like/Quinoprotein amine dehydrogenase"/>
    <property type="match status" value="1"/>
</dbReference>
<gene>
    <name evidence="1" type="ORF">DERF_007414</name>
</gene>
<reference evidence="1" key="1">
    <citation type="submission" date="2013-05" db="EMBL/GenBank/DDBJ databases">
        <authorList>
            <person name="Yim A.K.Y."/>
            <person name="Chan T.F."/>
            <person name="Ji K.M."/>
            <person name="Liu X.Y."/>
            <person name="Zhou J.W."/>
            <person name="Li R.Q."/>
            <person name="Yang K.Y."/>
            <person name="Li J."/>
            <person name="Li M."/>
            <person name="Law P.T.W."/>
            <person name="Wu Y.L."/>
            <person name="Cai Z.L."/>
            <person name="Qin H."/>
            <person name="Bao Y."/>
            <person name="Leung R.K.K."/>
            <person name="Ng P.K.S."/>
            <person name="Zou J."/>
            <person name="Zhong X.J."/>
            <person name="Ran P.X."/>
            <person name="Zhong N.S."/>
            <person name="Liu Z.G."/>
            <person name="Tsui S.K.W."/>
        </authorList>
    </citation>
    <scope>NUCLEOTIDE SEQUENCE</scope>
    <source>
        <strain evidence="1">Derf</strain>
        <tissue evidence="1">Whole organism</tissue>
    </source>
</reference>
<dbReference type="InterPro" id="IPR036322">
    <property type="entry name" value="WD40_repeat_dom_sf"/>
</dbReference>
<keyword evidence="2" id="KW-1185">Reference proteome</keyword>
<dbReference type="InterPro" id="IPR015943">
    <property type="entry name" value="WD40/YVTN_repeat-like_dom_sf"/>
</dbReference>
<accession>A0A922L5Z3</accession>
<dbReference type="SUPFAM" id="SSF50978">
    <property type="entry name" value="WD40 repeat-like"/>
    <property type="match status" value="1"/>
</dbReference>